<feature type="transmembrane region" description="Helical" evidence="8">
    <location>
        <begin position="64"/>
        <end position="86"/>
    </location>
</feature>
<dbReference type="AlphaFoldDB" id="A0A0S3PYU4"/>
<dbReference type="KEGG" id="vgo:GJW-30_1_03494"/>
<dbReference type="Proteomes" id="UP000236884">
    <property type="component" value="Chromosome"/>
</dbReference>
<evidence type="ECO:0000313" key="9">
    <source>
        <dbReference type="EMBL" id="BAT60944.1"/>
    </source>
</evidence>
<evidence type="ECO:0000256" key="8">
    <source>
        <dbReference type="SAM" id="Phobius"/>
    </source>
</evidence>
<feature type="transmembrane region" description="Helical" evidence="8">
    <location>
        <begin position="307"/>
        <end position="340"/>
    </location>
</feature>
<keyword evidence="4" id="KW-1003">Cell membrane</keyword>
<reference evidence="9 10" key="1">
    <citation type="submission" date="2015-08" db="EMBL/GenBank/DDBJ databases">
        <title>Investigation of the bacterial diversity of lava forest soil.</title>
        <authorList>
            <person name="Lee J.S."/>
        </authorList>
    </citation>
    <scope>NUCLEOTIDE SEQUENCE [LARGE SCALE GENOMIC DNA]</scope>
    <source>
        <strain evidence="9 10">GJW-30</strain>
    </source>
</reference>
<dbReference type="Pfam" id="PF01594">
    <property type="entry name" value="AI-2E_transport"/>
    <property type="match status" value="1"/>
</dbReference>
<name>A0A0S3PYU4_9BRAD</name>
<feature type="transmembrane region" description="Helical" evidence="8">
    <location>
        <begin position="12"/>
        <end position="29"/>
    </location>
</feature>
<feature type="transmembrane region" description="Helical" evidence="8">
    <location>
        <begin position="248"/>
        <end position="270"/>
    </location>
</feature>
<keyword evidence="6 8" id="KW-1133">Transmembrane helix</keyword>
<dbReference type="RefSeq" id="WP_208408016.1">
    <property type="nucleotide sequence ID" value="NZ_AP014946.1"/>
</dbReference>
<evidence type="ECO:0000256" key="1">
    <source>
        <dbReference type="ARBA" id="ARBA00004651"/>
    </source>
</evidence>
<feature type="transmembrane region" description="Helical" evidence="8">
    <location>
        <begin position="154"/>
        <end position="174"/>
    </location>
</feature>
<evidence type="ECO:0000256" key="4">
    <source>
        <dbReference type="ARBA" id="ARBA00022475"/>
    </source>
</evidence>
<feature type="transmembrane region" description="Helical" evidence="8">
    <location>
        <begin position="216"/>
        <end position="242"/>
    </location>
</feature>
<feature type="transmembrane region" description="Helical" evidence="8">
    <location>
        <begin position="275"/>
        <end position="295"/>
    </location>
</feature>
<comment type="similarity">
    <text evidence="2">Belongs to the autoinducer-2 exporter (AI-2E) (TC 2.A.86) family.</text>
</comment>
<keyword evidence="3" id="KW-0813">Transport</keyword>
<accession>A0A0S3PYU4</accession>
<evidence type="ECO:0000256" key="7">
    <source>
        <dbReference type="ARBA" id="ARBA00023136"/>
    </source>
</evidence>
<evidence type="ECO:0000256" key="6">
    <source>
        <dbReference type="ARBA" id="ARBA00022989"/>
    </source>
</evidence>
<keyword evidence="7 8" id="KW-0472">Membrane</keyword>
<evidence type="ECO:0000256" key="3">
    <source>
        <dbReference type="ARBA" id="ARBA00022448"/>
    </source>
</evidence>
<dbReference type="GO" id="GO:0055085">
    <property type="term" value="P:transmembrane transport"/>
    <property type="evidence" value="ECO:0007669"/>
    <property type="project" value="TreeGrafter"/>
</dbReference>
<sequence length="373" mass="40651">MNDAIVLRRQTAFWLAALAFLMLSLWLTAEVLLPFVAGMALAYLFNPLAARLERLGIGRTVASLIAMFVFVMCFIVLLLLIMPILIGQLGALIENLPSYVSKLQSLLADPSSPWLRKVLGENFVAPDASLGDLVKQSAGWLSTFLKSLWSGGQTLISVVSLIVITPVVAFYLLCDWDRMIAAVDSWIPLENRETVRELGRQIDVAIAGFVRGQATVCLLLGSFYAVSLSLTGLNFGLLIGLVSGIITFIPYIGSMTGLLLAICVAVAQFLPEWQWIVVVIVIFFVGQFIEGYILAPKLVGESVGLHPVWLMFALFAFGYLFGFVGLLLAVPLAAAIGVLARFGLKRYLASAYYRGEDNPVVPMKPTRAPESVD</sequence>
<proteinExistence type="inferred from homology"/>
<keyword evidence="5 8" id="KW-0812">Transmembrane</keyword>
<keyword evidence="10" id="KW-1185">Reference proteome</keyword>
<comment type="subcellular location">
    <subcellularLocation>
        <location evidence="1">Cell membrane</location>
        <topology evidence="1">Multi-pass membrane protein</topology>
    </subcellularLocation>
</comment>
<dbReference type="InterPro" id="IPR002549">
    <property type="entry name" value="AI-2E-like"/>
</dbReference>
<organism evidence="9 10">
    <name type="scientific">Variibacter gotjawalensis</name>
    <dbReference type="NCBI Taxonomy" id="1333996"/>
    <lineage>
        <taxon>Bacteria</taxon>
        <taxon>Pseudomonadati</taxon>
        <taxon>Pseudomonadota</taxon>
        <taxon>Alphaproteobacteria</taxon>
        <taxon>Hyphomicrobiales</taxon>
        <taxon>Nitrobacteraceae</taxon>
        <taxon>Variibacter</taxon>
    </lineage>
</organism>
<dbReference type="GO" id="GO:0005886">
    <property type="term" value="C:plasma membrane"/>
    <property type="evidence" value="ECO:0007669"/>
    <property type="project" value="UniProtKB-SubCell"/>
</dbReference>
<protein>
    <submittedName>
        <fullName evidence="9">AI-2 transport protein TqsA</fullName>
    </submittedName>
</protein>
<dbReference type="PANTHER" id="PTHR21716">
    <property type="entry name" value="TRANSMEMBRANE PROTEIN"/>
    <property type="match status" value="1"/>
</dbReference>
<evidence type="ECO:0000256" key="2">
    <source>
        <dbReference type="ARBA" id="ARBA00009773"/>
    </source>
</evidence>
<dbReference type="EMBL" id="AP014946">
    <property type="protein sequence ID" value="BAT60944.1"/>
    <property type="molecule type" value="Genomic_DNA"/>
</dbReference>
<feature type="transmembrane region" description="Helical" evidence="8">
    <location>
        <begin position="35"/>
        <end position="52"/>
    </location>
</feature>
<evidence type="ECO:0000313" key="10">
    <source>
        <dbReference type="Proteomes" id="UP000236884"/>
    </source>
</evidence>
<gene>
    <name evidence="9" type="primary">tqsA_2</name>
    <name evidence="9" type="ORF">GJW-30_1_03494</name>
</gene>
<dbReference type="PANTHER" id="PTHR21716:SF53">
    <property type="entry name" value="PERMEASE PERM-RELATED"/>
    <property type="match status" value="1"/>
</dbReference>
<evidence type="ECO:0000256" key="5">
    <source>
        <dbReference type="ARBA" id="ARBA00022692"/>
    </source>
</evidence>